<comment type="caution">
    <text evidence="10">The sequence shown here is derived from an EMBL/GenBank/DDBJ whole genome shotgun (WGS) entry which is preliminary data.</text>
</comment>
<dbReference type="InterPro" id="IPR020846">
    <property type="entry name" value="MFS_dom"/>
</dbReference>
<feature type="transmembrane region" description="Helical" evidence="8">
    <location>
        <begin position="435"/>
        <end position="454"/>
    </location>
</feature>
<feature type="transmembrane region" description="Helical" evidence="8">
    <location>
        <begin position="366"/>
        <end position="388"/>
    </location>
</feature>
<comment type="subcellular location">
    <subcellularLocation>
        <location evidence="1">Membrane</location>
        <topology evidence="1">Multi-pass membrane protein</topology>
    </subcellularLocation>
</comment>
<evidence type="ECO:0000256" key="4">
    <source>
        <dbReference type="ARBA" id="ARBA00022692"/>
    </source>
</evidence>
<feature type="transmembrane region" description="Helical" evidence="8">
    <location>
        <begin position="271"/>
        <end position="293"/>
    </location>
</feature>
<feature type="transmembrane region" description="Helical" evidence="8">
    <location>
        <begin position="305"/>
        <end position="326"/>
    </location>
</feature>
<keyword evidence="11" id="KW-1185">Reference proteome</keyword>
<dbReference type="Gene3D" id="1.20.1250.20">
    <property type="entry name" value="MFS general substrate transporter like domains"/>
    <property type="match status" value="1"/>
</dbReference>
<feature type="transmembrane region" description="Helical" evidence="8">
    <location>
        <begin position="184"/>
        <end position="205"/>
    </location>
</feature>
<dbReference type="EMBL" id="JAADYS010000566">
    <property type="protein sequence ID" value="KAF4468765.1"/>
    <property type="molecule type" value="Genomic_DNA"/>
</dbReference>
<dbReference type="PANTHER" id="PTHR48022">
    <property type="entry name" value="PLASTIDIC GLUCOSE TRANSPORTER 4"/>
    <property type="match status" value="1"/>
</dbReference>
<dbReference type="SUPFAM" id="SSF103473">
    <property type="entry name" value="MFS general substrate transporter"/>
    <property type="match status" value="1"/>
</dbReference>
<dbReference type="NCBIfam" id="TIGR00879">
    <property type="entry name" value="SP"/>
    <property type="match status" value="1"/>
</dbReference>
<evidence type="ECO:0000259" key="9">
    <source>
        <dbReference type="PROSITE" id="PS50850"/>
    </source>
</evidence>
<dbReference type="PROSITE" id="PS50850">
    <property type="entry name" value="MFS"/>
    <property type="match status" value="1"/>
</dbReference>
<keyword evidence="6 8" id="KW-0472">Membrane</keyword>
<dbReference type="InterPro" id="IPR036259">
    <property type="entry name" value="MFS_trans_sf"/>
</dbReference>
<dbReference type="AlphaFoldDB" id="A0A8H4PDR3"/>
<dbReference type="InterPro" id="IPR005828">
    <property type="entry name" value="MFS_sugar_transport-like"/>
</dbReference>
<sequence length="518" mass="57451">MGVFTKFRLFNKRLALACALIAVSTFNYGFDNQAFASTQAMDSFEKQFGVWNEAKGAYALEPYWLSLFNSLNYIGFAAGVILGSLISSRWGRRWCMFVMSVYALCTATISVTSFHSEQIMAARVLNYVYVGMELGVVPTFQSEIVPAQARGFMVGSYQLSLAVGGLVINSVCFGTSFLPDNRAWRIPLGLFYIVPIIVVAGIWFIPESPRWLLRKDRVEEAWQNLRKLREGAFTEEQIEAEFKELRTSLEQEIEQGKFVELFQGNNLKRTAIVIAVNFLMQASGQAFVSQYGAVYVKSLGTINPFGFNLITASVNIVTLTCILLWTDVIGRRILMIMSSCTMFAAMTTMGGLGIESPVADDRKRGVLAMMAIFACGFSMGWAPLSYVVTTEVSALRLRDLTSRVGFTTNVIMNFTVNFIIPYLVYDQYAGLNSKVGFIFGSLMAVAIIFVYFCVPECKGKTLEQVDFLFNQGVPIRDFGKVDAAAMMSSMLADQDDLGKTHESDVERGSVVAAVKHDG</sequence>
<evidence type="ECO:0000256" key="2">
    <source>
        <dbReference type="ARBA" id="ARBA00010992"/>
    </source>
</evidence>
<evidence type="ECO:0000256" key="7">
    <source>
        <dbReference type="RuleBase" id="RU003346"/>
    </source>
</evidence>
<evidence type="ECO:0000256" key="8">
    <source>
        <dbReference type="SAM" id="Phobius"/>
    </source>
</evidence>
<dbReference type="Proteomes" id="UP000554235">
    <property type="component" value="Unassembled WGS sequence"/>
</dbReference>
<keyword evidence="3 7" id="KW-0813">Transport</keyword>
<evidence type="ECO:0000256" key="5">
    <source>
        <dbReference type="ARBA" id="ARBA00022989"/>
    </source>
</evidence>
<dbReference type="InterPro" id="IPR050360">
    <property type="entry name" value="MFS_Sugar_Transporters"/>
</dbReference>
<dbReference type="GO" id="GO:0005351">
    <property type="term" value="F:carbohydrate:proton symporter activity"/>
    <property type="evidence" value="ECO:0007669"/>
    <property type="project" value="TreeGrafter"/>
</dbReference>
<keyword evidence="4 8" id="KW-0812">Transmembrane</keyword>
<dbReference type="FunFam" id="1.20.1250.20:FF:000078">
    <property type="entry name" value="MFS maltose transporter, putative"/>
    <property type="match status" value="1"/>
</dbReference>
<gene>
    <name evidence="10" type="ORF">FALBO_4349</name>
</gene>
<feature type="transmembrane region" description="Helical" evidence="8">
    <location>
        <begin position="127"/>
        <end position="147"/>
    </location>
</feature>
<dbReference type="PANTHER" id="PTHR48022:SF77">
    <property type="entry name" value="MAJOR FACILITATOR SUPERFAMILY (MFS) PROFILE DOMAIN-CONTAINING PROTEIN"/>
    <property type="match status" value="1"/>
</dbReference>
<accession>A0A8H4PDR3</accession>
<evidence type="ECO:0000256" key="1">
    <source>
        <dbReference type="ARBA" id="ARBA00004141"/>
    </source>
</evidence>
<evidence type="ECO:0000313" key="11">
    <source>
        <dbReference type="Proteomes" id="UP000554235"/>
    </source>
</evidence>
<reference evidence="10 11" key="1">
    <citation type="submission" date="2020-01" db="EMBL/GenBank/DDBJ databases">
        <title>Identification and distribution of gene clusters putatively required for synthesis of sphingolipid metabolism inhibitors in phylogenetically diverse species of the filamentous fungus Fusarium.</title>
        <authorList>
            <person name="Kim H.-S."/>
            <person name="Busman M."/>
            <person name="Brown D.W."/>
            <person name="Divon H."/>
            <person name="Uhlig S."/>
            <person name="Proctor R.H."/>
        </authorList>
    </citation>
    <scope>NUCLEOTIDE SEQUENCE [LARGE SCALE GENOMIC DNA]</scope>
    <source>
        <strain evidence="10 11">NRRL 20459</strain>
    </source>
</reference>
<proteinExistence type="inferred from homology"/>
<feature type="domain" description="Major facilitator superfamily (MFS) profile" evidence="9">
    <location>
        <begin position="17"/>
        <end position="458"/>
    </location>
</feature>
<dbReference type="Pfam" id="PF00083">
    <property type="entry name" value="Sugar_tr"/>
    <property type="match status" value="1"/>
</dbReference>
<feature type="transmembrane region" description="Helical" evidence="8">
    <location>
        <begin position="333"/>
        <end position="354"/>
    </location>
</feature>
<comment type="similarity">
    <text evidence="2 7">Belongs to the major facilitator superfamily. Sugar transporter (TC 2.A.1.1) family.</text>
</comment>
<feature type="transmembrane region" description="Helical" evidence="8">
    <location>
        <begin position="400"/>
        <end position="423"/>
    </location>
</feature>
<dbReference type="GO" id="GO:0016020">
    <property type="term" value="C:membrane"/>
    <property type="evidence" value="ECO:0007669"/>
    <property type="project" value="UniProtKB-SubCell"/>
</dbReference>
<feature type="transmembrane region" description="Helical" evidence="8">
    <location>
        <begin position="159"/>
        <end position="178"/>
    </location>
</feature>
<dbReference type="InterPro" id="IPR003663">
    <property type="entry name" value="Sugar/inositol_transpt"/>
</dbReference>
<protein>
    <submittedName>
        <fullName evidence="10">RGT2-Sensor of high external glucose concentration</fullName>
    </submittedName>
</protein>
<feature type="transmembrane region" description="Helical" evidence="8">
    <location>
        <begin position="94"/>
        <end position="115"/>
    </location>
</feature>
<evidence type="ECO:0000256" key="6">
    <source>
        <dbReference type="ARBA" id="ARBA00023136"/>
    </source>
</evidence>
<name>A0A8H4PDR3_9HYPO</name>
<evidence type="ECO:0000313" key="10">
    <source>
        <dbReference type="EMBL" id="KAF4468765.1"/>
    </source>
</evidence>
<evidence type="ECO:0000256" key="3">
    <source>
        <dbReference type="ARBA" id="ARBA00022448"/>
    </source>
</evidence>
<keyword evidence="5 8" id="KW-1133">Transmembrane helix</keyword>
<dbReference type="OrthoDB" id="6612291at2759"/>
<feature type="transmembrane region" description="Helical" evidence="8">
    <location>
        <begin position="63"/>
        <end position="82"/>
    </location>
</feature>
<organism evidence="10 11">
    <name type="scientific">Fusarium albosuccineum</name>
    <dbReference type="NCBI Taxonomy" id="1237068"/>
    <lineage>
        <taxon>Eukaryota</taxon>
        <taxon>Fungi</taxon>
        <taxon>Dikarya</taxon>
        <taxon>Ascomycota</taxon>
        <taxon>Pezizomycotina</taxon>
        <taxon>Sordariomycetes</taxon>
        <taxon>Hypocreomycetidae</taxon>
        <taxon>Hypocreales</taxon>
        <taxon>Nectriaceae</taxon>
        <taxon>Fusarium</taxon>
        <taxon>Fusarium decemcellulare species complex</taxon>
    </lineage>
</organism>